<dbReference type="Proteomes" id="UP000516388">
    <property type="component" value="Chromosome"/>
</dbReference>
<dbReference type="Gene3D" id="3.90.79.10">
    <property type="entry name" value="Nucleoside Triphosphate Pyrophosphohydrolase"/>
    <property type="match status" value="1"/>
</dbReference>
<proteinExistence type="inferred from homology"/>
<dbReference type="RefSeq" id="WP_015375666.1">
    <property type="nucleotide sequence ID" value="NZ_CP061470.1"/>
</dbReference>
<comment type="cofactor">
    <cofactor evidence="1">
        <name>Mg(2+)</name>
        <dbReference type="ChEBI" id="CHEBI:18420"/>
    </cofactor>
</comment>
<dbReference type="EMBL" id="CP061470">
    <property type="protein sequence ID" value="QNU16898.1"/>
    <property type="molecule type" value="Genomic_DNA"/>
</dbReference>
<dbReference type="Pfam" id="PF00293">
    <property type="entry name" value="NUDIX"/>
    <property type="match status" value="1"/>
</dbReference>
<dbReference type="PROSITE" id="PS51462">
    <property type="entry name" value="NUDIX"/>
    <property type="match status" value="1"/>
</dbReference>
<dbReference type="KEGG" id="gza:IC807_10445"/>
<keyword evidence="3" id="KW-0479">Metal-binding</keyword>
<organism evidence="8 9">
    <name type="scientific">Geobacillus zalihae</name>
    <dbReference type="NCBI Taxonomy" id="213419"/>
    <lineage>
        <taxon>Bacteria</taxon>
        <taxon>Bacillati</taxon>
        <taxon>Bacillota</taxon>
        <taxon>Bacilli</taxon>
        <taxon>Bacillales</taxon>
        <taxon>Anoxybacillaceae</taxon>
        <taxon>Geobacillus</taxon>
    </lineage>
</organism>
<evidence type="ECO:0000256" key="1">
    <source>
        <dbReference type="ARBA" id="ARBA00001946"/>
    </source>
</evidence>
<protein>
    <submittedName>
        <fullName evidence="8">Nucleoside triphosphatase YtkD</fullName>
    </submittedName>
</protein>
<dbReference type="NCBIfam" id="TIGR02705">
    <property type="entry name" value="nudix_YtkD"/>
    <property type="match status" value="1"/>
</dbReference>
<keyword evidence="5" id="KW-0460">Magnesium</keyword>
<name>A0A7H1RRK9_9BACL</name>
<accession>A0A7H1RRK9</accession>
<dbReference type="InterPro" id="IPR000086">
    <property type="entry name" value="NUDIX_hydrolase_dom"/>
</dbReference>
<keyword evidence="9" id="KW-1185">Reference proteome</keyword>
<dbReference type="PROSITE" id="PS00893">
    <property type="entry name" value="NUDIX_BOX"/>
    <property type="match status" value="1"/>
</dbReference>
<sequence length="163" mass="18497">MHEFRDYYGHRVRLAFADHPFSPSPGHVWVICRYGGRWLLTDHPRRGLEFPGGKVEEGETAAEAAVREVMEETGGIVGRLEYIGQYKVEPDIVKNIYFADIAALVERGSYLETNGPVLLEALPDDIRTDERFSYIMKDDVLSLSLAELKQRGLISRGERSGER</sequence>
<evidence type="ECO:0000256" key="6">
    <source>
        <dbReference type="RuleBase" id="RU003476"/>
    </source>
</evidence>
<evidence type="ECO:0000313" key="8">
    <source>
        <dbReference type="EMBL" id="QNU16898.1"/>
    </source>
</evidence>
<gene>
    <name evidence="8" type="primary">ytkD</name>
    <name evidence="8" type="ORF">IC807_10445</name>
</gene>
<evidence type="ECO:0000313" key="9">
    <source>
        <dbReference type="Proteomes" id="UP000516388"/>
    </source>
</evidence>
<evidence type="ECO:0000256" key="3">
    <source>
        <dbReference type="ARBA" id="ARBA00022723"/>
    </source>
</evidence>
<feature type="domain" description="Nudix hydrolase" evidence="7">
    <location>
        <begin position="11"/>
        <end position="163"/>
    </location>
</feature>
<dbReference type="GO" id="GO:0016818">
    <property type="term" value="F:hydrolase activity, acting on acid anhydrides, in phosphorus-containing anhydrides"/>
    <property type="evidence" value="ECO:0007669"/>
    <property type="project" value="TreeGrafter"/>
</dbReference>
<dbReference type="InterPro" id="IPR015797">
    <property type="entry name" value="NUDIX_hydrolase-like_dom_sf"/>
</dbReference>
<dbReference type="PRINTS" id="PR00502">
    <property type="entry name" value="NUDIXFAMILY"/>
</dbReference>
<evidence type="ECO:0000256" key="4">
    <source>
        <dbReference type="ARBA" id="ARBA00022801"/>
    </source>
</evidence>
<dbReference type="InterPro" id="IPR020476">
    <property type="entry name" value="Nudix_hydrolase"/>
</dbReference>
<dbReference type="GO" id="GO:0005737">
    <property type="term" value="C:cytoplasm"/>
    <property type="evidence" value="ECO:0007669"/>
    <property type="project" value="TreeGrafter"/>
</dbReference>
<evidence type="ECO:0000256" key="5">
    <source>
        <dbReference type="ARBA" id="ARBA00022842"/>
    </source>
</evidence>
<dbReference type="PANTHER" id="PTHR43758:SF8">
    <property type="entry name" value="8-OXO-DGTP DIPHOSPHATASE YTKD-RELATED"/>
    <property type="match status" value="1"/>
</dbReference>
<comment type="similarity">
    <text evidence="2 6">Belongs to the Nudix hydrolase family.</text>
</comment>
<evidence type="ECO:0000259" key="7">
    <source>
        <dbReference type="PROSITE" id="PS51462"/>
    </source>
</evidence>
<dbReference type="SUPFAM" id="SSF55811">
    <property type="entry name" value="Nudix"/>
    <property type="match status" value="1"/>
</dbReference>
<dbReference type="AlphaFoldDB" id="A0A7H1RRK9"/>
<dbReference type="PANTHER" id="PTHR43758">
    <property type="entry name" value="7,8-DIHYDRO-8-OXOGUANINE TRIPHOSPHATASE"/>
    <property type="match status" value="1"/>
</dbReference>
<keyword evidence="4 6" id="KW-0378">Hydrolase</keyword>
<evidence type="ECO:0000256" key="2">
    <source>
        <dbReference type="ARBA" id="ARBA00005582"/>
    </source>
</evidence>
<dbReference type="GO" id="GO:0046872">
    <property type="term" value="F:metal ion binding"/>
    <property type="evidence" value="ECO:0007669"/>
    <property type="project" value="UniProtKB-KW"/>
</dbReference>
<dbReference type="InterPro" id="IPR020084">
    <property type="entry name" value="NUDIX_hydrolase_CS"/>
</dbReference>
<dbReference type="InterPro" id="IPR014078">
    <property type="entry name" value="Nudix_YtkD"/>
</dbReference>
<reference evidence="8 9" key="1">
    <citation type="submission" date="2020-09" db="EMBL/GenBank/DDBJ databases">
        <title>Complete Geobacillus genomes through the use of hybrid genome assembly.</title>
        <authorList>
            <person name="Vera D.L."/>
            <person name="Venkateswaran K."/>
            <person name="Singh N.K."/>
            <person name="Landry K."/>
        </authorList>
    </citation>
    <scope>NUCLEOTIDE SEQUENCE [LARGE SCALE GENOMIC DNA]</scope>
    <source>
        <strain evidence="8 9">SURF-189</strain>
    </source>
</reference>